<reference evidence="16 17" key="1">
    <citation type="journal article" date="2016" name="Nat. Commun.">
        <title>Thousands of microbial genomes shed light on interconnected biogeochemical processes in an aquifer system.</title>
        <authorList>
            <person name="Anantharaman K."/>
            <person name="Brown C.T."/>
            <person name="Hug L.A."/>
            <person name="Sharon I."/>
            <person name="Castelle C.J."/>
            <person name="Probst A.J."/>
            <person name="Thomas B.C."/>
            <person name="Singh A."/>
            <person name="Wilkins M.J."/>
            <person name="Karaoz U."/>
            <person name="Brodie E.L."/>
            <person name="Williams K.H."/>
            <person name="Hubbard S.S."/>
            <person name="Banfield J.F."/>
        </authorList>
    </citation>
    <scope>NUCLEOTIDE SEQUENCE [LARGE SCALE GENOMIC DNA]</scope>
</reference>
<dbReference type="Pfam" id="PF01653">
    <property type="entry name" value="DNA_ligase_aden"/>
    <property type="match status" value="1"/>
</dbReference>
<dbReference type="FunFam" id="1.10.150.20:FF:000006">
    <property type="entry name" value="DNA ligase"/>
    <property type="match status" value="1"/>
</dbReference>
<comment type="function">
    <text evidence="2">DNA ligase that catalyzes the formation of phosphodiester linkages between 5'-phosphoryl and 3'-hydroxyl groups in double-stranded DNA using NAD as a coenzyme and as the energy source for the reaction. It is essential for DNA replication and repair of damaged DNA.</text>
</comment>
<dbReference type="InterPro" id="IPR012340">
    <property type="entry name" value="NA-bd_OB-fold"/>
</dbReference>
<keyword evidence="10" id="KW-0460">Magnesium</keyword>
<dbReference type="EMBL" id="MHOJ01000025">
    <property type="protein sequence ID" value="OGZ62141.1"/>
    <property type="molecule type" value="Genomic_DNA"/>
</dbReference>
<dbReference type="Proteomes" id="UP000178509">
    <property type="component" value="Unassembled WGS sequence"/>
</dbReference>
<evidence type="ECO:0000256" key="2">
    <source>
        <dbReference type="ARBA" id="ARBA00004067"/>
    </source>
</evidence>
<evidence type="ECO:0000256" key="11">
    <source>
        <dbReference type="ARBA" id="ARBA00023027"/>
    </source>
</evidence>
<dbReference type="Gene3D" id="2.40.50.140">
    <property type="entry name" value="Nucleic acid-binding proteins"/>
    <property type="match status" value="1"/>
</dbReference>
<dbReference type="Pfam" id="PF14520">
    <property type="entry name" value="HHH_5"/>
    <property type="match status" value="1"/>
</dbReference>
<dbReference type="GO" id="GO:0006260">
    <property type="term" value="P:DNA replication"/>
    <property type="evidence" value="ECO:0007669"/>
    <property type="project" value="UniProtKB-KW"/>
</dbReference>
<dbReference type="Gene3D" id="6.20.10.30">
    <property type="match status" value="1"/>
</dbReference>
<organism evidence="16 17">
    <name type="scientific">Candidatus Spechtbacteria bacterium RIFCSPLOWO2_02_FULL_38_8</name>
    <dbReference type="NCBI Taxonomy" id="1802164"/>
    <lineage>
        <taxon>Bacteria</taxon>
        <taxon>Candidatus Spechtiibacteriota</taxon>
    </lineage>
</organism>
<gene>
    <name evidence="16" type="ORF">A3H51_01150</name>
</gene>
<dbReference type="Pfam" id="PF12826">
    <property type="entry name" value="HHH_2"/>
    <property type="match status" value="1"/>
</dbReference>
<dbReference type="CDD" id="cd17748">
    <property type="entry name" value="BRCT_DNA_ligase_like"/>
    <property type="match status" value="1"/>
</dbReference>
<evidence type="ECO:0000256" key="1">
    <source>
        <dbReference type="ARBA" id="ARBA00001946"/>
    </source>
</evidence>
<dbReference type="NCBIfam" id="NF005932">
    <property type="entry name" value="PRK07956.1"/>
    <property type="match status" value="1"/>
</dbReference>
<evidence type="ECO:0000256" key="8">
    <source>
        <dbReference type="ARBA" id="ARBA00022763"/>
    </source>
</evidence>
<evidence type="ECO:0000313" key="17">
    <source>
        <dbReference type="Proteomes" id="UP000178509"/>
    </source>
</evidence>
<dbReference type="Gene3D" id="3.40.50.10190">
    <property type="entry name" value="BRCT domain"/>
    <property type="match status" value="1"/>
</dbReference>
<dbReference type="InterPro" id="IPR013839">
    <property type="entry name" value="DNAligase_adenylation"/>
</dbReference>
<dbReference type="InterPro" id="IPR036420">
    <property type="entry name" value="BRCT_dom_sf"/>
</dbReference>
<dbReference type="EC" id="6.5.1.2" evidence="3"/>
<dbReference type="AlphaFoldDB" id="A0A1G2HIT7"/>
<dbReference type="FunFam" id="1.10.150.20:FF:000007">
    <property type="entry name" value="DNA ligase"/>
    <property type="match status" value="1"/>
</dbReference>
<evidence type="ECO:0000256" key="3">
    <source>
        <dbReference type="ARBA" id="ARBA00012722"/>
    </source>
</evidence>
<sequence>FYAYALIANTHFKTQTEMLKKLREYGFPVSRDIQTVSGIDACEIYYKNIEKKRNKLPFEIDGVVYKVDDIALQHQLGFISRAPRWAIAHKFPAEEKETIVQHIELQVGRTGAITPVARLKPVSVAGVTVSNASLHNFDELARKDIREGDHVIIRRAGDVIPEVVKAILSKRPKNTHKMKLPTQCPVCKSAVIKPEGEAVLRCTAGLYCSAQLRESIKHFASRRAMDIDGLGDKIVDALVDEGLVKHTPDLYHLKRDQLIALPRFAEKSADNLLTSVEKSKHTTFARFLYALGIREVGEATAINLANAFSNLDDLMQASVERLQQIADIGPVVATQVSAFFHELHNQKVIQQLKEAGVNWSSVNVSGKKPLQGQTFVVTGTLSQMSRDQAKEKLRELGATVSSTVSSKTYAVIVGDAPGSKYDKAQTLGVQCLNESEFLHLLERHYEE</sequence>
<comment type="cofactor">
    <cofactor evidence="1">
        <name>Mg(2+)</name>
        <dbReference type="ChEBI" id="CHEBI:18420"/>
    </cofactor>
</comment>
<evidence type="ECO:0000256" key="4">
    <source>
        <dbReference type="ARBA" id="ARBA00013308"/>
    </source>
</evidence>
<evidence type="ECO:0000256" key="7">
    <source>
        <dbReference type="ARBA" id="ARBA00022723"/>
    </source>
</evidence>
<name>A0A1G2HIT7_9BACT</name>
<keyword evidence="7" id="KW-0479">Metal-binding</keyword>
<dbReference type="InterPro" id="IPR010994">
    <property type="entry name" value="RuvA_2-like"/>
</dbReference>
<keyword evidence="6" id="KW-0235">DNA replication</keyword>
<comment type="catalytic activity">
    <reaction evidence="13">
        <text>NAD(+) + (deoxyribonucleotide)n-3'-hydroxyl + 5'-phospho-(deoxyribonucleotide)m = (deoxyribonucleotide)n+m + AMP + beta-nicotinamide D-nucleotide.</text>
        <dbReference type="EC" id="6.5.1.2"/>
    </reaction>
</comment>
<evidence type="ECO:0000256" key="9">
    <source>
        <dbReference type="ARBA" id="ARBA00022833"/>
    </source>
</evidence>
<dbReference type="SUPFAM" id="SSF56091">
    <property type="entry name" value="DNA ligase/mRNA capping enzyme, catalytic domain"/>
    <property type="match status" value="1"/>
</dbReference>
<dbReference type="InterPro" id="IPR001679">
    <property type="entry name" value="DNA_ligase"/>
</dbReference>
<keyword evidence="11" id="KW-0520">NAD</keyword>
<dbReference type="InterPro" id="IPR004149">
    <property type="entry name" value="Znf_DNAligase_C4"/>
</dbReference>
<keyword evidence="5 16" id="KW-0436">Ligase</keyword>
<dbReference type="SUPFAM" id="SSF50249">
    <property type="entry name" value="Nucleic acid-binding proteins"/>
    <property type="match status" value="1"/>
</dbReference>
<dbReference type="PANTHER" id="PTHR23389">
    <property type="entry name" value="CHROMOSOME TRANSMISSION FIDELITY FACTOR 18"/>
    <property type="match status" value="1"/>
</dbReference>
<dbReference type="HAMAP" id="MF_01588">
    <property type="entry name" value="DNA_ligase_A"/>
    <property type="match status" value="1"/>
</dbReference>
<dbReference type="InterPro" id="IPR041663">
    <property type="entry name" value="DisA/LigA_HHH"/>
</dbReference>
<evidence type="ECO:0000256" key="10">
    <source>
        <dbReference type="ARBA" id="ARBA00022842"/>
    </source>
</evidence>
<dbReference type="InterPro" id="IPR013840">
    <property type="entry name" value="DNAligase_N"/>
</dbReference>
<dbReference type="InterPro" id="IPR001357">
    <property type="entry name" value="BRCT_dom"/>
</dbReference>
<evidence type="ECO:0000256" key="5">
    <source>
        <dbReference type="ARBA" id="ARBA00022598"/>
    </source>
</evidence>
<feature type="domain" description="BRCT" evidence="15">
    <location>
        <begin position="365"/>
        <end position="447"/>
    </location>
</feature>
<feature type="non-terminal residue" evidence="16">
    <location>
        <position position="1"/>
    </location>
</feature>
<evidence type="ECO:0000259" key="15">
    <source>
        <dbReference type="PROSITE" id="PS50172"/>
    </source>
</evidence>
<comment type="caution">
    <text evidence="16">The sequence shown here is derived from an EMBL/GenBank/DDBJ whole genome shotgun (WGS) entry which is preliminary data.</text>
</comment>
<dbReference type="GO" id="GO:0005829">
    <property type="term" value="C:cytosol"/>
    <property type="evidence" value="ECO:0007669"/>
    <property type="project" value="TreeGrafter"/>
</dbReference>
<dbReference type="GO" id="GO:0006281">
    <property type="term" value="P:DNA repair"/>
    <property type="evidence" value="ECO:0007669"/>
    <property type="project" value="UniProtKB-KW"/>
</dbReference>
<keyword evidence="12" id="KW-0234">DNA repair</keyword>
<evidence type="ECO:0000256" key="6">
    <source>
        <dbReference type="ARBA" id="ARBA00022705"/>
    </source>
</evidence>
<keyword evidence="9" id="KW-0862">Zinc</keyword>
<evidence type="ECO:0000256" key="14">
    <source>
        <dbReference type="ARBA" id="ARBA00060881"/>
    </source>
</evidence>
<dbReference type="SMART" id="SM00532">
    <property type="entry name" value="LIGANc"/>
    <property type="match status" value="1"/>
</dbReference>
<dbReference type="InterPro" id="IPR003583">
    <property type="entry name" value="Hlx-hairpin-Hlx_DNA-bd_motif"/>
</dbReference>
<dbReference type="FunFam" id="2.40.50.140:FF:000012">
    <property type="entry name" value="DNA ligase"/>
    <property type="match status" value="1"/>
</dbReference>
<evidence type="ECO:0000256" key="12">
    <source>
        <dbReference type="ARBA" id="ARBA00023204"/>
    </source>
</evidence>
<dbReference type="InterPro" id="IPR004150">
    <property type="entry name" value="NAD_DNA_ligase_OB"/>
</dbReference>
<evidence type="ECO:0000313" key="16">
    <source>
        <dbReference type="EMBL" id="OGZ62141.1"/>
    </source>
</evidence>
<dbReference type="PANTHER" id="PTHR23389:SF9">
    <property type="entry name" value="DNA LIGASE"/>
    <property type="match status" value="1"/>
</dbReference>
<dbReference type="SUPFAM" id="SSF52113">
    <property type="entry name" value="BRCT domain"/>
    <property type="match status" value="1"/>
</dbReference>
<dbReference type="SMART" id="SM00278">
    <property type="entry name" value="HhH1"/>
    <property type="match status" value="4"/>
</dbReference>
<proteinExistence type="inferred from homology"/>
<dbReference type="GO" id="GO:0003911">
    <property type="term" value="F:DNA ligase (NAD+) activity"/>
    <property type="evidence" value="ECO:0007669"/>
    <property type="project" value="UniProtKB-EC"/>
</dbReference>
<dbReference type="PROSITE" id="PS50172">
    <property type="entry name" value="BRCT"/>
    <property type="match status" value="1"/>
</dbReference>
<accession>A0A1G2HIT7</accession>
<dbReference type="PROSITE" id="PS01056">
    <property type="entry name" value="DNA_LIGASE_N2"/>
    <property type="match status" value="1"/>
</dbReference>
<dbReference type="Pfam" id="PF00533">
    <property type="entry name" value="BRCT"/>
    <property type="match status" value="1"/>
</dbReference>
<dbReference type="SUPFAM" id="SSF47781">
    <property type="entry name" value="RuvA domain 2-like"/>
    <property type="match status" value="1"/>
</dbReference>
<dbReference type="GO" id="GO:0003677">
    <property type="term" value="F:DNA binding"/>
    <property type="evidence" value="ECO:0007669"/>
    <property type="project" value="InterPro"/>
</dbReference>
<dbReference type="NCBIfam" id="TIGR00575">
    <property type="entry name" value="dnlj"/>
    <property type="match status" value="1"/>
</dbReference>
<keyword evidence="8" id="KW-0227">DNA damage</keyword>
<dbReference type="SMART" id="SM00292">
    <property type="entry name" value="BRCT"/>
    <property type="match status" value="1"/>
</dbReference>
<dbReference type="InterPro" id="IPR033136">
    <property type="entry name" value="DNA_ligase_CS"/>
</dbReference>
<dbReference type="Gene3D" id="1.10.150.20">
    <property type="entry name" value="5' to 3' exonuclease, C-terminal subdomain"/>
    <property type="match status" value="2"/>
</dbReference>
<dbReference type="Gene3D" id="3.30.1490.70">
    <property type="match status" value="1"/>
</dbReference>
<evidence type="ECO:0000256" key="13">
    <source>
        <dbReference type="ARBA" id="ARBA00034005"/>
    </source>
</evidence>
<dbReference type="STRING" id="1802164.A3H51_01150"/>
<dbReference type="Pfam" id="PF03119">
    <property type="entry name" value="DNA_ligase_ZBD"/>
    <property type="match status" value="1"/>
</dbReference>
<protein>
    <recommendedName>
        <fullName evidence="4">DNA ligase</fullName>
        <ecNumber evidence="3">6.5.1.2</ecNumber>
    </recommendedName>
</protein>
<dbReference type="Pfam" id="PF03120">
    <property type="entry name" value="OB_DNA_ligase"/>
    <property type="match status" value="1"/>
</dbReference>
<comment type="similarity">
    <text evidence="14">Belongs to the NAD-dependent DNA ligase family. LigA subfamily.</text>
</comment>
<dbReference type="GO" id="GO:0046872">
    <property type="term" value="F:metal ion binding"/>
    <property type="evidence" value="ECO:0007669"/>
    <property type="project" value="UniProtKB-KW"/>
</dbReference>